<organism evidence="12 13">
    <name type="scientific">Leifsonia williamsii</name>
    <dbReference type="NCBI Taxonomy" id="3035919"/>
    <lineage>
        <taxon>Bacteria</taxon>
        <taxon>Bacillati</taxon>
        <taxon>Actinomycetota</taxon>
        <taxon>Actinomycetes</taxon>
        <taxon>Micrococcales</taxon>
        <taxon>Microbacteriaceae</taxon>
        <taxon>Leifsonia</taxon>
    </lineage>
</organism>
<protein>
    <recommendedName>
        <fullName evidence="2">histidine kinase</fullName>
        <ecNumber evidence="2">2.7.13.3</ecNumber>
    </recommendedName>
</protein>
<name>A0ABT8KD01_9MICO</name>
<dbReference type="Gene3D" id="3.30.565.10">
    <property type="entry name" value="Histidine kinase-like ATPase, C-terminal domain"/>
    <property type="match status" value="1"/>
</dbReference>
<evidence type="ECO:0000313" key="13">
    <source>
        <dbReference type="Proteomes" id="UP001174208"/>
    </source>
</evidence>
<evidence type="ECO:0000256" key="9">
    <source>
        <dbReference type="SAM" id="MobiDB-lite"/>
    </source>
</evidence>
<feature type="transmembrane region" description="Helical" evidence="10">
    <location>
        <begin position="144"/>
        <end position="166"/>
    </location>
</feature>
<evidence type="ECO:0000256" key="5">
    <source>
        <dbReference type="ARBA" id="ARBA00022741"/>
    </source>
</evidence>
<dbReference type="Pfam" id="PF07730">
    <property type="entry name" value="HisKA_3"/>
    <property type="match status" value="1"/>
</dbReference>
<comment type="caution">
    <text evidence="12">The sequence shown here is derived from an EMBL/GenBank/DDBJ whole genome shotgun (WGS) entry which is preliminary data.</text>
</comment>
<dbReference type="InterPro" id="IPR011712">
    <property type="entry name" value="Sig_transdc_His_kin_sub3_dim/P"/>
</dbReference>
<keyword evidence="7" id="KW-0067">ATP-binding</keyword>
<evidence type="ECO:0000256" key="3">
    <source>
        <dbReference type="ARBA" id="ARBA00022553"/>
    </source>
</evidence>
<dbReference type="InterPro" id="IPR050482">
    <property type="entry name" value="Sensor_HK_TwoCompSys"/>
</dbReference>
<evidence type="ECO:0000256" key="8">
    <source>
        <dbReference type="ARBA" id="ARBA00023012"/>
    </source>
</evidence>
<dbReference type="PANTHER" id="PTHR24421">
    <property type="entry name" value="NITRATE/NITRITE SENSOR PROTEIN NARX-RELATED"/>
    <property type="match status" value="1"/>
</dbReference>
<feature type="transmembrane region" description="Helical" evidence="10">
    <location>
        <begin position="41"/>
        <end position="58"/>
    </location>
</feature>
<evidence type="ECO:0000256" key="2">
    <source>
        <dbReference type="ARBA" id="ARBA00012438"/>
    </source>
</evidence>
<keyword evidence="4" id="KW-0808">Transferase</keyword>
<keyword evidence="10" id="KW-1133">Transmembrane helix</keyword>
<evidence type="ECO:0000256" key="6">
    <source>
        <dbReference type="ARBA" id="ARBA00022777"/>
    </source>
</evidence>
<keyword evidence="6 12" id="KW-0418">Kinase</keyword>
<evidence type="ECO:0000259" key="11">
    <source>
        <dbReference type="Pfam" id="PF07730"/>
    </source>
</evidence>
<evidence type="ECO:0000256" key="10">
    <source>
        <dbReference type="SAM" id="Phobius"/>
    </source>
</evidence>
<dbReference type="EMBL" id="JAROCF010000001">
    <property type="protein sequence ID" value="MDN4614887.1"/>
    <property type="molecule type" value="Genomic_DNA"/>
</dbReference>
<feature type="transmembrane region" description="Helical" evidence="10">
    <location>
        <begin position="12"/>
        <end position="29"/>
    </location>
</feature>
<feature type="transmembrane region" description="Helical" evidence="10">
    <location>
        <begin position="112"/>
        <end position="132"/>
    </location>
</feature>
<keyword evidence="5" id="KW-0547">Nucleotide-binding</keyword>
<reference evidence="12" key="1">
    <citation type="submission" date="2023-06" db="EMBL/GenBank/DDBJ databases">
        <title>MT1 and MT2 Draft Genomes of Novel Species.</title>
        <authorList>
            <person name="Venkateswaran K."/>
        </authorList>
    </citation>
    <scope>NUCLEOTIDE SEQUENCE</scope>
    <source>
        <strain evidence="12">F6_8S_P_1B</strain>
    </source>
</reference>
<comment type="catalytic activity">
    <reaction evidence="1">
        <text>ATP + protein L-histidine = ADP + protein N-phospho-L-histidine.</text>
        <dbReference type="EC" id="2.7.13.3"/>
    </reaction>
</comment>
<feature type="transmembrane region" description="Helical" evidence="10">
    <location>
        <begin position="89"/>
        <end position="105"/>
    </location>
</feature>
<keyword evidence="13" id="KW-1185">Reference proteome</keyword>
<gene>
    <name evidence="12" type="ORF">P5G50_10530</name>
</gene>
<dbReference type="GO" id="GO:0016301">
    <property type="term" value="F:kinase activity"/>
    <property type="evidence" value="ECO:0007669"/>
    <property type="project" value="UniProtKB-KW"/>
</dbReference>
<sequence length="416" mass="43723">MSTLLLRSRWLFEPAIAVLFFVFWAMALVGRHQLLPGMLRSTLPFWAALLLLAIAIGVSRLQPIVAMAVGTAVLIGQLLFPGGIFDEPVVYLGYGIVVLIVAASVRGRWRVVALAFAVGAGVSIAGLLAWWFGAARGDAGARTALFVLCGSAGAVAWLVGTLIGVWTRTRAIERELSRTVDDLRAAETEAMVTAERERIAQDVHDIMAHSLSVILAQADGARLLAEERPAAVAPSLATIASTARSSLTEVRVLIETLVGSPEGPVHPGLGDLDDLVGRMSASGLALTVERFGDSDSDSTRTDPPPALTPAQQLAAYRIVQEGLTNALKHAGPGASARLALDQRADGLALSLASRPRDDAATPASPPANPHGRGIINMRERARLAGGWLDAGPDDDVPGGFLITAYLPAGTRQEVEA</sequence>
<keyword evidence="3" id="KW-0597">Phosphoprotein</keyword>
<feature type="domain" description="Signal transduction histidine kinase subgroup 3 dimerisation and phosphoacceptor" evidence="11">
    <location>
        <begin position="195"/>
        <end position="257"/>
    </location>
</feature>
<keyword evidence="10" id="KW-0812">Transmembrane</keyword>
<dbReference type="InterPro" id="IPR036890">
    <property type="entry name" value="HATPase_C_sf"/>
</dbReference>
<keyword evidence="8" id="KW-0902">Two-component regulatory system</keyword>
<accession>A0ABT8KD01</accession>
<proteinExistence type="predicted"/>
<dbReference type="PANTHER" id="PTHR24421:SF10">
    <property type="entry name" value="NITRATE_NITRITE SENSOR PROTEIN NARQ"/>
    <property type="match status" value="1"/>
</dbReference>
<evidence type="ECO:0000256" key="1">
    <source>
        <dbReference type="ARBA" id="ARBA00000085"/>
    </source>
</evidence>
<evidence type="ECO:0000313" key="12">
    <source>
        <dbReference type="EMBL" id="MDN4614887.1"/>
    </source>
</evidence>
<dbReference type="RefSeq" id="WP_301209271.1">
    <property type="nucleotide sequence ID" value="NZ_JAROCF010000001.1"/>
</dbReference>
<dbReference type="Proteomes" id="UP001174208">
    <property type="component" value="Unassembled WGS sequence"/>
</dbReference>
<dbReference type="EC" id="2.7.13.3" evidence="2"/>
<dbReference type="CDD" id="cd16917">
    <property type="entry name" value="HATPase_UhpB-NarQ-NarX-like"/>
    <property type="match status" value="1"/>
</dbReference>
<dbReference type="SUPFAM" id="SSF55874">
    <property type="entry name" value="ATPase domain of HSP90 chaperone/DNA topoisomerase II/histidine kinase"/>
    <property type="match status" value="1"/>
</dbReference>
<feature type="region of interest" description="Disordered" evidence="9">
    <location>
        <begin position="353"/>
        <end position="374"/>
    </location>
</feature>
<evidence type="ECO:0000256" key="7">
    <source>
        <dbReference type="ARBA" id="ARBA00022840"/>
    </source>
</evidence>
<keyword evidence="10" id="KW-0472">Membrane</keyword>
<evidence type="ECO:0000256" key="4">
    <source>
        <dbReference type="ARBA" id="ARBA00022679"/>
    </source>
</evidence>
<dbReference type="Gene3D" id="1.20.5.1930">
    <property type="match status" value="1"/>
</dbReference>